<gene>
    <name evidence="6" type="ORF">RradSPS_0021</name>
    <name evidence="7" type="ORF">SIL72_01615</name>
</gene>
<sequence length="858" mass="93743">MSDHIPSAGGGSETEGQGEPREEPPPEGGQGEPEGADPAGGSLEAHDIPESLIKKRLGRMDTRKALFDLCKSIGGLEEILLPRSVKADALTRRAGNTLVIREVTNRIRQDVAAWDAFRKAIEGQIPQEIREAASQLTLENVEEAVEKHTTEDLLLASAVNETPPPRQVVTALVARYNSESVKAADEATKDARVKNLESEVERLRQENEKLSFQKRVSAEQIKALTEQVDALTAKMKEGLGRVQDSEDRIGNIVEENEELKEQVSGLERRGEQLERALDGERRAYSKAAKRVDELYSDLNLVTEERDRIRGALQNARFTDRGFGDLLVRAVKNEVAAMPGSIDSAARTARLLEFMGKVLQVHGEMQTGHSPASEGRSSRRESSEDPESSQRAPARSSSRKEEEREEPRESGPADGLLAQDTPANGTRERAASLKVRQRPSLSFRALGGAGEIGGSSHLLDFGRTRILVDAGIKPDGRGPAAPAFEKADRLDAAVITHAHLDHCGALPLLVKDRPELPIYCTPPSAKLIINALTDHAAMGGSVAGGVPIHEVRKRLIPVDFGKEFPVGDTKVRLTESGHLLGAASVLITSGSAKVFHTGDISLEDHFSIPSAKLPDVRNIDLLIMESTLADKEAQPFRDSVRTMVEVINDTTLGREGTVLIPTYALGQAQEIILALKHFASDLDRDVFIYVDGSVVTTSERLYAEQIGYMKPYLQQSNPREVFFSENIRAVANDDAARERILTSPCAVIASPVTMQGGASAFYRRRLENSEKNAVILPSNASASYAVLPEDGQERWRVERVNFAAHCTQGDLLSITEKLSPRQIILIHGSRRRISDLAFKLAPSHKIHTPTVGETVRTVL</sequence>
<reference evidence="7" key="2">
    <citation type="submission" date="2023-11" db="EMBL/GenBank/DDBJ databases">
        <title>MicrobeMod: A computational toolkit for identifying prokaryotic methylation and restriction-modification with nanopore sequencing.</title>
        <authorList>
            <person name="Crits-Christoph A."/>
            <person name="Kang S.C."/>
            <person name="Lee H."/>
            <person name="Ostrov N."/>
        </authorList>
    </citation>
    <scope>NUCLEOTIDE SEQUENCE</scope>
    <source>
        <strain evidence="7">ATCC 51242</strain>
    </source>
</reference>
<keyword evidence="1" id="KW-0378">Hydrolase</keyword>
<feature type="domain" description="Metallo-beta-lactamase" evidence="4">
    <location>
        <begin position="452"/>
        <end position="662"/>
    </location>
</feature>
<evidence type="ECO:0000313" key="6">
    <source>
        <dbReference type="EMBL" id="AHY45304.1"/>
    </source>
</evidence>
<evidence type="ECO:0000256" key="2">
    <source>
        <dbReference type="SAM" id="Coils"/>
    </source>
</evidence>
<dbReference type="EMBL" id="CP007514">
    <property type="protein sequence ID" value="AHY45304.1"/>
    <property type="molecule type" value="Genomic_DNA"/>
</dbReference>
<organism evidence="6 8">
    <name type="scientific">Rubrobacter radiotolerans</name>
    <name type="common">Arthrobacter radiotolerans</name>
    <dbReference type="NCBI Taxonomy" id="42256"/>
    <lineage>
        <taxon>Bacteria</taxon>
        <taxon>Bacillati</taxon>
        <taxon>Actinomycetota</taxon>
        <taxon>Rubrobacteria</taxon>
        <taxon>Rubrobacterales</taxon>
        <taxon>Rubrobacteraceae</taxon>
        <taxon>Rubrobacter</taxon>
    </lineage>
</organism>
<dbReference type="GO" id="GO:0004521">
    <property type="term" value="F:RNA endonuclease activity"/>
    <property type="evidence" value="ECO:0007669"/>
    <property type="project" value="TreeGrafter"/>
</dbReference>
<dbReference type="InterPro" id="IPR050698">
    <property type="entry name" value="MBL"/>
</dbReference>
<feature type="region of interest" description="Disordered" evidence="3">
    <location>
        <begin position="1"/>
        <end position="45"/>
    </location>
</feature>
<dbReference type="HOGENOM" id="CLU_347101_0_0_11"/>
<keyword evidence="2" id="KW-0175">Coiled coil</keyword>
<dbReference type="Pfam" id="PF12706">
    <property type="entry name" value="Lactamase_B_2"/>
    <property type="match status" value="1"/>
</dbReference>
<dbReference type="InterPro" id="IPR011108">
    <property type="entry name" value="RMMBL"/>
</dbReference>
<dbReference type="Gene3D" id="3.60.15.10">
    <property type="entry name" value="Ribonuclease Z/Hydroxyacylglutathione hydrolase-like"/>
    <property type="match status" value="1"/>
</dbReference>
<dbReference type="eggNOG" id="COG1236">
    <property type="taxonomic scope" value="Bacteria"/>
</dbReference>
<evidence type="ECO:0000313" key="7">
    <source>
        <dbReference type="EMBL" id="MDX5892716.1"/>
    </source>
</evidence>
<dbReference type="Proteomes" id="UP001281130">
    <property type="component" value="Unassembled WGS sequence"/>
</dbReference>
<feature type="compositionally biased region" description="Basic and acidic residues" evidence="3">
    <location>
        <begin position="397"/>
        <end position="410"/>
    </location>
</feature>
<dbReference type="AlphaFoldDB" id="A0A023WZR6"/>
<dbReference type="PANTHER" id="PTHR11203:SF37">
    <property type="entry name" value="INTEGRATOR COMPLEX SUBUNIT 11"/>
    <property type="match status" value="1"/>
</dbReference>
<dbReference type="PANTHER" id="PTHR11203">
    <property type="entry name" value="CLEAVAGE AND POLYADENYLATION SPECIFICITY FACTOR FAMILY MEMBER"/>
    <property type="match status" value="1"/>
</dbReference>
<dbReference type="RefSeq" id="WP_156947955.1">
    <property type="nucleotide sequence ID" value="NZ_CP007514.1"/>
</dbReference>
<feature type="region of interest" description="Disordered" evidence="3">
    <location>
        <begin position="362"/>
        <end position="435"/>
    </location>
</feature>
<dbReference type="SUPFAM" id="SSF56281">
    <property type="entry name" value="Metallo-hydrolase/oxidoreductase"/>
    <property type="match status" value="1"/>
</dbReference>
<evidence type="ECO:0000256" key="3">
    <source>
        <dbReference type="SAM" id="MobiDB-lite"/>
    </source>
</evidence>
<feature type="domain" description="Beta-Casp" evidence="5">
    <location>
        <begin position="667"/>
        <end position="786"/>
    </location>
</feature>
<evidence type="ECO:0000259" key="4">
    <source>
        <dbReference type="SMART" id="SM00849"/>
    </source>
</evidence>
<dbReference type="Gene3D" id="3.40.50.10890">
    <property type="match status" value="1"/>
</dbReference>
<dbReference type="SMART" id="SM00849">
    <property type="entry name" value="Lactamase_B"/>
    <property type="match status" value="1"/>
</dbReference>
<dbReference type="Proteomes" id="UP000025229">
    <property type="component" value="Chromosome"/>
</dbReference>
<dbReference type="SUPFAM" id="SSF90257">
    <property type="entry name" value="Myosin rod fragments"/>
    <property type="match status" value="1"/>
</dbReference>
<dbReference type="Pfam" id="PF10996">
    <property type="entry name" value="Beta-Casp"/>
    <property type="match status" value="1"/>
</dbReference>
<dbReference type="CDD" id="cd16295">
    <property type="entry name" value="TTHA0252-CPSF-like_MBL-fold"/>
    <property type="match status" value="1"/>
</dbReference>
<reference evidence="6 8" key="1">
    <citation type="submission" date="2014-03" db="EMBL/GenBank/DDBJ databases">
        <title>Complete genome sequence of the Radio-Resistant Rubrobacter radiotolerans RSPS-4.</title>
        <authorList>
            <person name="Egas C.C."/>
            <person name="Barroso C.C."/>
            <person name="Froufe H.J.C."/>
            <person name="Pacheco J.J."/>
            <person name="Albuquerque L.L."/>
            <person name="da Costa M.M.S."/>
        </authorList>
    </citation>
    <scope>NUCLEOTIDE SEQUENCE [LARGE SCALE GENOMIC DNA]</scope>
    <source>
        <strain evidence="6 8">RSPS-4</strain>
    </source>
</reference>
<proteinExistence type="predicted"/>
<evidence type="ECO:0000313" key="8">
    <source>
        <dbReference type="Proteomes" id="UP000025229"/>
    </source>
</evidence>
<accession>A0A023WZR6</accession>
<evidence type="ECO:0000259" key="5">
    <source>
        <dbReference type="SMART" id="SM01027"/>
    </source>
</evidence>
<dbReference type="Pfam" id="PF07521">
    <property type="entry name" value="RMMBL"/>
    <property type="match status" value="1"/>
</dbReference>
<dbReference type="KEGG" id="rrd:RradSPS_0021"/>
<dbReference type="InterPro" id="IPR001279">
    <property type="entry name" value="Metallo-B-lactamas"/>
</dbReference>
<dbReference type="SMART" id="SM01027">
    <property type="entry name" value="Beta-Casp"/>
    <property type="match status" value="1"/>
</dbReference>
<evidence type="ECO:0000256" key="1">
    <source>
        <dbReference type="ARBA" id="ARBA00022801"/>
    </source>
</evidence>
<feature type="coiled-coil region" evidence="2">
    <location>
        <begin position="186"/>
        <end position="283"/>
    </location>
</feature>
<dbReference type="OrthoDB" id="2971563at2"/>
<dbReference type="InterPro" id="IPR036866">
    <property type="entry name" value="RibonucZ/Hydroxyglut_hydro"/>
</dbReference>
<dbReference type="InterPro" id="IPR022712">
    <property type="entry name" value="Beta_Casp"/>
</dbReference>
<protein>
    <submittedName>
        <fullName evidence="7">MBL fold metallo-hydrolase</fullName>
    </submittedName>
    <submittedName>
        <fullName evidence="6">Metallo-beta-lactamase superfamily</fullName>
    </submittedName>
</protein>
<keyword evidence="8" id="KW-1185">Reference proteome</keyword>
<dbReference type="EMBL" id="JAWXXX010000001">
    <property type="protein sequence ID" value="MDX5892716.1"/>
    <property type="molecule type" value="Genomic_DNA"/>
</dbReference>
<dbReference type="GO" id="GO:0016787">
    <property type="term" value="F:hydrolase activity"/>
    <property type="evidence" value="ECO:0007669"/>
    <property type="project" value="UniProtKB-KW"/>
</dbReference>
<dbReference type="STRING" id="42256.RradSPS_0021"/>
<name>A0A023WZR6_RUBRA</name>